<dbReference type="AlphaFoldDB" id="A0A2K9NY67"/>
<keyword evidence="11" id="KW-0676">Redox-active center</keyword>
<dbReference type="KEGG" id="bsto:C0V70_16530"/>
<sequence length="143" mass="16511">MKFKDNFTLIYFAWLVNIVSFAGSIYFSNFMMLPPCTLCWYQRICIFPLSILLAVGFLKKDENVFSYTIPLVSIGWIISLYHNLLYYKIIPEAIKTCTSGVSCTSKQIEFLGFITIPLMAFTSLTITHICLILFYKNTRKSHS</sequence>
<evidence type="ECO:0000256" key="10">
    <source>
        <dbReference type="ARBA" id="ARBA00023186"/>
    </source>
</evidence>
<reference evidence="12 13" key="1">
    <citation type="submission" date="2018-01" db="EMBL/GenBank/DDBJ databases">
        <title>Complete genome sequence of Bacteriovorax stolpii DSM12778.</title>
        <authorList>
            <person name="Tang B."/>
            <person name="Chang J."/>
        </authorList>
    </citation>
    <scope>NUCLEOTIDE SEQUENCE [LARGE SCALE GENOMIC DNA]</scope>
    <source>
        <strain evidence="12 13">DSM 12778</strain>
    </source>
</reference>
<evidence type="ECO:0000256" key="9">
    <source>
        <dbReference type="ARBA" id="ARBA00023157"/>
    </source>
</evidence>
<comment type="similarity">
    <text evidence="2">Belongs to the DsbB family. BdbC subfamily.</text>
</comment>
<evidence type="ECO:0000256" key="4">
    <source>
        <dbReference type="ARBA" id="ARBA00022692"/>
    </source>
</evidence>
<evidence type="ECO:0000256" key="2">
    <source>
        <dbReference type="ARBA" id="ARBA00007602"/>
    </source>
</evidence>
<dbReference type="InterPro" id="IPR003752">
    <property type="entry name" value="DiS_bond_form_DsbB/BdbC"/>
</dbReference>
<evidence type="ECO:0000256" key="11">
    <source>
        <dbReference type="ARBA" id="ARBA00023284"/>
    </source>
</evidence>
<evidence type="ECO:0000256" key="6">
    <source>
        <dbReference type="ARBA" id="ARBA00022989"/>
    </source>
</evidence>
<dbReference type="PANTHER" id="PTHR43469">
    <property type="entry name" value="DISULFIDE FORMATION PROTEIN-RELATED"/>
    <property type="match status" value="1"/>
</dbReference>
<evidence type="ECO:0000313" key="12">
    <source>
        <dbReference type="EMBL" id="AUN99684.1"/>
    </source>
</evidence>
<dbReference type="EMBL" id="CP025704">
    <property type="protein sequence ID" value="AUN99684.1"/>
    <property type="molecule type" value="Genomic_DNA"/>
</dbReference>
<keyword evidence="10" id="KW-0143">Chaperone</keyword>
<dbReference type="Gene3D" id="1.20.1550.10">
    <property type="entry name" value="DsbB-like"/>
    <property type="match status" value="1"/>
</dbReference>
<name>A0A2K9NY67_BACTC</name>
<evidence type="ECO:0000256" key="5">
    <source>
        <dbReference type="ARBA" id="ARBA00022982"/>
    </source>
</evidence>
<proteinExistence type="inferred from homology"/>
<dbReference type="Proteomes" id="UP000235584">
    <property type="component" value="Chromosome"/>
</dbReference>
<organism evidence="12 13">
    <name type="scientific">Bacteriovorax stolpii</name>
    <name type="common">Bdellovibrio stolpii</name>
    <dbReference type="NCBI Taxonomy" id="960"/>
    <lineage>
        <taxon>Bacteria</taxon>
        <taxon>Pseudomonadati</taxon>
        <taxon>Bdellovibrionota</taxon>
        <taxon>Bacteriovoracia</taxon>
        <taxon>Bacteriovoracales</taxon>
        <taxon>Bacteriovoracaceae</taxon>
        <taxon>Bacteriovorax</taxon>
    </lineage>
</organism>
<protein>
    <submittedName>
        <fullName evidence="12">Disulfide bond formation protein B</fullName>
    </submittedName>
</protein>
<keyword evidence="9" id="KW-1015">Disulfide bond</keyword>
<dbReference type="InterPro" id="IPR012187">
    <property type="entry name" value="Disulphide_bond_form_BdbC"/>
</dbReference>
<evidence type="ECO:0000313" key="13">
    <source>
        <dbReference type="Proteomes" id="UP000235584"/>
    </source>
</evidence>
<dbReference type="GO" id="GO:0015035">
    <property type="term" value="F:protein-disulfide reductase activity"/>
    <property type="evidence" value="ECO:0007669"/>
    <property type="project" value="InterPro"/>
</dbReference>
<dbReference type="PIRSF" id="PIRSF036659">
    <property type="entry name" value="BdbC"/>
    <property type="match status" value="1"/>
</dbReference>
<keyword evidence="6" id="KW-1133">Transmembrane helix</keyword>
<evidence type="ECO:0000256" key="3">
    <source>
        <dbReference type="ARBA" id="ARBA00022448"/>
    </source>
</evidence>
<dbReference type="InterPro" id="IPR023380">
    <property type="entry name" value="DsbB-like_sf"/>
</dbReference>
<accession>A0A2K9NY67</accession>
<keyword evidence="8" id="KW-0472">Membrane</keyword>
<keyword evidence="5" id="KW-0249">Electron transport</keyword>
<evidence type="ECO:0000256" key="1">
    <source>
        <dbReference type="ARBA" id="ARBA00004141"/>
    </source>
</evidence>
<keyword evidence="3" id="KW-0813">Transport</keyword>
<dbReference type="Pfam" id="PF02600">
    <property type="entry name" value="DsbB"/>
    <property type="match status" value="1"/>
</dbReference>
<keyword evidence="13" id="KW-1185">Reference proteome</keyword>
<dbReference type="PANTHER" id="PTHR43469:SF1">
    <property type="entry name" value="SPBETA PROPHAGE-DERIVED DISULFIDE BOND FORMATION PROTEIN B"/>
    <property type="match status" value="1"/>
</dbReference>
<keyword evidence="4" id="KW-0812">Transmembrane</keyword>
<evidence type="ECO:0000256" key="8">
    <source>
        <dbReference type="ARBA" id="ARBA00023136"/>
    </source>
</evidence>
<gene>
    <name evidence="12" type="ORF">C0V70_16530</name>
</gene>
<dbReference type="SUPFAM" id="SSF158442">
    <property type="entry name" value="DsbB-like"/>
    <property type="match status" value="1"/>
</dbReference>
<dbReference type="GO" id="GO:0006457">
    <property type="term" value="P:protein folding"/>
    <property type="evidence" value="ECO:0007669"/>
    <property type="project" value="InterPro"/>
</dbReference>
<comment type="subcellular location">
    <subcellularLocation>
        <location evidence="1">Membrane</location>
        <topology evidence="1">Multi-pass membrane protein</topology>
    </subcellularLocation>
</comment>
<dbReference type="GO" id="GO:0016020">
    <property type="term" value="C:membrane"/>
    <property type="evidence" value="ECO:0007669"/>
    <property type="project" value="UniProtKB-SubCell"/>
</dbReference>
<dbReference type="RefSeq" id="WP_102244975.1">
    <property type="nucleotide sequence ID" value="NZ_CP025704.1"/>
</dbReference>
<evidence type="ECO:0000256" key="7">
    <source>
        <dbReference type="ARBA" id="ARBA00023002"/>
    </source>
</evidence>
<keyword evidence="7" id="KW-0560">Oxidoreductase</keyword>